<evidence type="ECO:0000313" key="2">
    <source>
        <dbReference type="Proteomes" id="UP000238338"/>
    </source>
</evidence>
<organism evidence="1 2">
    <name type="scientific">Albidovulum denitrificans</name>
    <dbReference type="NCBI Taxonomy" id="404881"/>
    <lineage>
        <taxon>Bacteria</taxon>
        <taxon>Pseudomonadati</taxon>
        <taxon>Pseudomonadota</taxon>
        <taxon>Alphaproteobacteria</taxon>
        <taxon>Rhodobacterales</taxon>
        <taxon>Paracoccaceae</taxon>
        <taxon>Albidovulum</taxon>
    </lineage>
</organism>
<dbReference type="Proteomes" id="UP000238338">
    <property type="component" value="Unassembled WGS sequence"/>
</dbReference>
<dbReference type="Gene3D" id="1.25.40.10">
    <property type="entry name" value="Tetratricopeptide repeat domain"/>
    <property type="match status" value="1"/>
</dbReference>
<dbReference type="InterPro" id="IPR006597">
    <property type="entry name" value="Sel1-like"/>
</dbReference>
<dbReference type="Pfam" id="PF08238">
    <property type="entry name" value="Sel1"/>
    <property type="match status" value="2"/>
</dbReference>
<sequence length="384" mass="41426">MSSRKLGLTALVVFGSLMAVTFLAWDGIAARINDRALDRFEASDIPTARLYWATLALTGDATAENNLGVLAQRGYDMPPDPDLARAHFTTAADKGSAVAAYNLARMGKDRYGTDPEEVRRHIALLKPLADAGDPHAAAEMVRRLYFLNRAEILGIGEGLSDLRVSYARQAAESGSPVYLYLLGQTLEERYGETGNLADLGEAVEALLAALDLGEPRGASALAGIAWQTPARDLAGLPAAFSARDRFGWWKVAADGGLLSAKCAIAVNRLREISRQETLPQAAQAPGPLDAETEEALAYAEDCATATRETYRVDNSPFGRPALYAGRPTGSYPALSNSPAYAAKILGIVYAEGRLRPRDPDLARHWFQRPLKEGFPHIEDMLNAL</sequence>
<dbReference type="PANTHER" id="PTHR11102">
    <property type="entry name" value="SEL-1-LIKE PROTEIN"/>
    <property type="match status" value="1"/>
</dbReference>
<dbReference type="RefSeq" id="WP_105516062.1">
    <property type="nucleotide sequence ID" value="NZ_PVEP01000010.1"/>
</dbReference>
<proteinExistence type="predicted"/>
<dbReference type="InterPro" id="IPR050767">
    <property type="entry name" value="Sel1_AlgK"/>
</dbReference>
<dbReference type="SUPFAM" id="SSF81901">
    <property type="entry name" value="HCP-like"/>
    <property type="match status" value="1"/>
</dbReference>
<evidence type="ECO:0000313" key="1">
    <source>
        <dbReference type="EMBL" id="PQV55256.1"/>
    </source>
</evidence>
<gene>
    <name evidence="1" type="ORF">LX70_03509</name>
</gene>
<name>A0A2S8S363_9RHOB</name>
<keyword evidence="2" id="KW-1185">Reference proteome</keyword>
<comment type="caution">
    <text evidence="1">The sequence shown here is derived from an EMBL/GenBank/DDBJ whole genome shotgun (WGS) entry which is preliminary data.</text>
</comment>
<dbReference type="OrthoDB" id="5321503at2"/>
<dbReference type="SMART" id="SM00671">
    <property type="entry name" value="SEL1"/>
    <property type="match status" value="2"/>
</dbReference>
<dbReference type="AlphaFoldDB" id="A0A2S8S363"/>
<reference evidence="1 2" key="1">
    <citation type="submission" date="2018-02" db="EMBL/GenBank/DDBJ databases">
        <title>Genomic Encyclopedia of Archaeal and Bacterial Type Strains, Phase II (KMG-II): from individual species to whole genera.</title>
        <authorList>
            <person name="Goeker M."/>
        </authorList>
    </citation>
    <scope>NUCLEOTIDE SEQUENCE [LARGE SCALE GENOMIC DNA]</scope>
    <source>
        <strain evidence="1 2">DSM 18921</strain>
    </source>
</reference>
<dbReference type="PANTHER" id="PTHR11102:SF160">
    <property type="entry name" value="ERAD-ASSOCIATED E3 UBIQUITIN-PROTEIN LIGASE COMPONENT HRD3"/>
    <property type="match status" value="1"/>
</dbReference>
<dbReference type="InterPro" id="IPR011990">
    <property type="entry name" value="TPR-like_helical_dom_sf"/>
</dbReference>
<protein>
    <submittedName>
        <fullName evidence="1">Sel1 repeat-containing protein</fullName>
    </submittedName>
</protein>
<dbReference type="EMBL" id="PVEP01000010">
    <property type="protein sequence ID" value="PQV55256.1"/>
    <property type="molecule type" value="Genomic_DNA"/>
</dbReference>
<accession>A0A2S8S363</accession>